<dbReference type="AlphaFoldDB" id="A0A1H8I0X8"/>
<feature type="domain" description="YkoP-like" evidence="1">
    <location>
        <begin position="3"/>
        <end position="180"/>
    </location>
</feature>
<dbReference type="InterPro" id="IPR054467">
    <property type="entry name" value="YkoP-like_dom"/>
</dbReference>
<name>A0A1H8I0X8_9BACI</name>
<gene>
    <name evidence="2" type="ORF">SAMN05192533_11617</name>
</gene>
<organism evidence="2 3">
    <name type="scientific">Mesobacillus persicus</name>
    <dbReference type="NCBI Taxonomy" id="930146"/>
    <lineage>
        <taxon>Bacteria</taxon>
        <taxon>Bacillati</taxon>
        <taxon>Bacillota</taxon>
        <taxon>Bacilli</taxon>
        <taxon>Bacillales</taxon>
        <taxon>Bacillaceae</taxon>
        <taxon>Mesobacillus</taxon>
    </lineage>
</organism>
<dbReference type="RefSeq" id="WP_090749163.1">
    <property type="nucleotide sequence ID" value="NZ_FOBW01000016.1"/>
</dbReference>
<dbReference type="OrthoDB" id="1951946at2"/>
<accession>A0A1H8I0X8</accession>
<dbReference type="Proteomes" id="UP000198553">
    <property type="component" value="Unassembled WGS sequence"/>
</dbReference>
<protein>
    <recommendedName>
        <fullName evidence="1">YkoP-like domain-containing protein</fullName>
    </recommendedName>
</protein>
<dbReference type="EMBL" id="FOBW01000016">
    <property type="protein sequence ID" value="SEN61934.1"/>
    <property type="molecule type" value="Genomic_DNA"/>
</dbReference>
<proteinExistence type="predicted"/>
<dbReference type="STRING" id="930146.SAMN05192533_11617"/>
<keyword evidence="3" id="KW-1185">Reference proteome</keyword>
<evidence type="ECO:0000259" key="1">
    <source>
        <dbReference type="Pfam" id="PF22790"/>
    </source>
</evidence>
<sequence>MRSSFLTIWSLIDPIYYYFTRLTYLREDNILRIRLTKYKGRNVVLSDGTHINRDDLLVKIHLHNVKLLKELKDIKSELRRGKMIYRYVQKSLPDVETFIQQHSHAREIKGIIGITMLNKGCTRLGFEVIDITHPIYKWFKTLAFLPIELLCNQQQSIRQTIKHHQPSYLLMSTRTLSKLYGD</sequence>
<reference evidence="3" key="1">
    <citation type="submission" date="2016-10" db="EMBL/GenBank/DDBJ databases">
        <authorList>
            <person name="Varghese N."/>
            <person name="Submissions S."/>
        </authorList>
    </citation>
    <scope>NUCLEOTIDE SEQUENCE [LARGE SCALE GENOMIC DNA]</scope>
    <source>
        <strain evidence="3">B48,IBRC-M 10115,DSM 25386,CECT 8001</strain>
    </source>
</reference>
<evidence type="ECO:0000313" key="2">
    <source>
        <dbReference type="EMBL" id="SEN61934.1"/>
    </source>
</evidence>
<evidence type="ECO:0000313" key="3">
    <source>
        <dbReference type="Proteomes" id="UP000198553"/>
    </source>
</evidence>
<dbReference type="Pfam" id="PF22790">
    <property type="entry name" value="YkoP"/>
    <property type="match status" value="1"/>
</dbReference>